<keyword evidence="3" id="KW-1185">Reference proteome</keyword>
<feature type="transmembrane region" description="Helical" evidence="1">
    <location>
        <begin position="211"/>
        <end position="230"/>
    </location>
</feature>
<feature type="transmembrane region" description="Helical" evidence="1">
    <location>
        <begin position="470"/>
        <end position="487"/>
    </location>
</feature>
<dbReference type="InterPro" id="IPR029058">
    <property type="entry name" value="AB_hydrolase_fold"/>
</dbReference>
<reference evidence="3" key="1">
    <citation type="submission" date="2016-10" db="EMBL/GenBank/DDBJ databases">
        <authorList>
            <person name="Varghese N."/>
            <person name="Submissions S."/>
        </authorList>
    </citation>
    <scope>NUCLEOTIDE SEQUENCE [LARGE SCALE GENOMIC DNA]</scope>
    <source>
        <strain evidence="3">DSM 1565</strain>
    </source>
</reference>
<evidence type="ECO:0000313" key="3">
    <source>
        <dbReference type="Proteomes" id="UP000199423"/>
    </source>
</evidence>
<proteinExistence type="predicted"/>
<feature type="transmembrane region" description="Helical" evidence="1">
    <location>
        <begin position="137"/>
        <end position="165"/>
    </location>
</feature>
<name>A0A1I7MZF8_9HYPH</name>
<keyword evidence="1" id="KW-0812">Transmembrane</keyword>
<dbReference type="SUPFAM" id="SSF53474">
    <property type="entry name" value="alpha/beta-Hydrolases"/>
    <property type="match status" value="1"/>
</dbReference>
<protein>
    <submittedName>
        <fullName evidence="2">Uncharacterized protein</fullName>
    </submittedName>
</protein>
<dbReference type="RefSeq" id="WP_092864613.1">
    <property type="nucleotide sequence ID" value="NZ_FPCH01000001.1"/>
</dbReference>
<evidence type="ECO:0000256" key="1">
    <source>
        <dbReference type="SAM" id="Phobius"/>
    </source>
</evidence>
<feature type="transmembrane region" description="Helical" evidence="1">
    <location>
        <begin position="387"/>
        <end position="407"/>
    </location>
</feature>
<evidence type="ECO:0000313" key="2">
    <source>
        <dbReference type="EMBL" id="SFV27820.1"/>
    </source>
</evidence>
<feature type="transmembrane region" description="Helical" evidence="1">
    <location>
        <begin position="436"/>
        <end position="458"/>
    </location>
</feature>
<keyword evidence="1" id="KW-0472">Membrane</keyword>
<feature type="transmembrane region" description="Helical" evidence="1">
    <location>
        <begin position="309"/>
        <end position="337"/>
    </location>
</feature>
<organism evidence="2 3">
    <name type="scientific">Hyphomicrobium facile</name>
    <dbReference type="NCBI Taxonomy" id="51670"/>
    <lineage>
        <taxon>Bacteria</taxon>
        <taxon>Pseudomonadati</taxon>
        <taxon>Pseudomonadota</taxon>
        <taxon>Alphaproteobacteria</taxon>
        <taxon>Hyphomicrobiales</taxon>
        <taxon>Hyphomicrobiaceae</taxon>
        <taxon>Hyphomicrobium</taxon>
    </lineage>
</organism>
<feature type="transmembrane region" description="Helical" evidence="1">
    <location>
        <begin position="278"/>
        <end position="297"/>
    </location>
</feature>
<feature type="transmembrane region" description="Helical" evidence="1">
    <location>
        <begin position="177"/>
        <end position="199"/>
    </location>
</feature>
<sequence length="701" mass="77422">MAADGPSGGRGRVRVGLVVVHGVGETEPGYCVNAVLDTLAQTRPGYSVSPANEYNRMAEPEIGTPAPVFPVIRRGAAHTSGIEIEAVELHWADLTTVQEGRVNTLLQLFRVIFESHHLVDAMLDRSRDAISWLLRKILWIAGWLIRGPSAALTIVTSVICGLFLFEPATLTTDVVDVRSQVLIVTAMMFVGSLYVFYKITRQQDYSWYDTVFWLAIAALAVFVLTFYDVLLPLLKIVPDLEIGPERGAGVHAVDCAIAGSSAAACYINGLYKVIIWGWRIWGGVMLFATALLGLAYLRALKTGDHSRLATVSTSIAILIMQFLLWTTVVVSAIYPILNRAETITTLKEAKPFIERAIEAHQIDRTSAVAKLVQVPNIELDWIGRFKFIFAAAALTVMLFIIGGGILIELRHLRARRGLSDLEHTARNMPRLLFNPFLVALLIVAFIVVMALVFVQPYLDSNHVFVTLRSYILPVAAVVALALPFFFGRRIANVVNVARDLIDHHYQPRQETAAYFIPSAFRSRFRHLRRERLQGRLNLVLEHFVQNQGYDGVIFLAHSQGSVIVYDFLRDNGPHYARLGDASPALLTFGSPLGTLYQKYFHEYSASKGAPLGIAASLKCWINLYRVDDYIGGRINPPPGLRVDNHVMGIGGHTGYWTEPAVAEALDAILTGKVADATKPPPLPPPPMTPSAPYAVRAMRRA</sequence>
<dbReference type="EMBL" id="FPCH01000001">
    <property type="protein sequence ID" value="SFV27820.1"/>
    <property type="molecule type" value="Genomic_DNA"/>
</dbReference>
<dbReference type="Proteomes" id="UP000199423">
    <property type="component" value="Unassembled WGS sequence"/>
</dbReference>
<gene>
    <name evidence="2" type="ORF">SAMN04488557_0854</name>
</gene>
<dbReference type="AlphaFoldDB" id="A0A1I7MZF8"/>
<dbReference type="OrthoDB" id="980024at2"/>
<keyword evidence="1" id="KW-1133">Transmembrane helix</keyword>
<accession>A0A1I7MZF8</accession>
<dbReference type="STRING" id="51670.SAMN04488557_0854"/>